<evidence type="ECO:0000313" key="3">
    <source>
        <dbReference type="Proteomes" id="UP001457282"/>
    </source>
</evidence>
<evidence type="ECO:0000256" key="1">
    <source>
        <dbReference type="SAM" id="MobiDB-lite"/>
    </source>
</evidence>
<feature type="region of interest" description="Disordered" evidence="1">
    <location>
        <begin position="1"/>
        <end position="98"/>
    </location>
</feature>
<comment type="caution">
    <text evidence="2">The sequence shown here is derived from an EMBL/GenBank/DDBJ whole genome shotgun (WGS) entry which is preliminary data.</text>
</comment>
<organism evidence="2 3">
    <name type="scientific">Rubus argutus</name>
    <name type="common">Southern blackberry</name>
    <dbReference type="NCBI Taxonomy" id="59490"/>
    <lineage>
        <taxon>Eukaryota</taxon>
        <taxon>Viridiplantae</taxon>
        <taxon>Streptophyta</taxon>
        <taxon>Embryophyta</taxon>
        <taxon>Tracheophyta</taxon>
        <taxon>Spermatophyta</taxon>
        <taxon>Magnoliopsida</taxon>
        <taxon>eudicotyledons</taxon>
        <taxon>Gunneridae</taxon>
        <taxon>Pentapetalae</taxon>
        <taxon>rosids</taxon>
        <taxon>fabids</taxon>
        <taxon>Rosales</taxon>
        <taxon>Rosaceae</taxon>
        <taxon>Rosoideae</taxon>
        <taxon>Rosoideae incertae sedis</taxon>
        <taxon>Rubus</taxon>
    </lineage>
</organism>
<keyword evidence="3" id="KW-1185">Reference proteome</keyword>
<reference evidence="2 3" key="1">
    <citation type="journal article" date="2023" name="G3 (Bethesda)">
        <title>A chromosome-length genome assembly and annotation of blackberry (Rubus argutus, cv. 'Hillquist').</title>
        <authorList>
            <person name="Bruna T."/>
            <person name="Aryal R."/>
            <person name="Dudchenko O."/>
            <person name="Sargent D.J."/>
            <person name="Mead D."/>
            <person name="Buti M."/>
            <person name="Cavallini A."/>
            <person name="Hytonen T."/>
            <person name="Andres J."/>
            <person name="Pham M."/>
            <person name="Weisz D."/>
            <person name="Mascagni F."/>
            <person name="Usai G."/>
            <person name="Natali L."/>
            <person name="Bassil N."/>
            <person name="Fernandez G.E."/>
            <person name="Lomsadze A."/>
            <person name="Armour M."/>
            <person name="Olukolu B."/>
            <person name="Poorten T."/>
            <person name="Britton C."/>
            <person name="Davik J."/>
            <person name="Ashrafi H."/>
            <person name="Aiden E.L."/>
            <person name="Borodovsky M."/>
            <person name="Worthington M."/>
        </authorList>
    </citation>
    <scope>NUCLEOTIDE SEQUENCE [LARGE SCALE GENOMIC DNA]</scope>
    <source>
        <strain evidence="2">PI 553951</strain>
    </source>
</reference>
<dbReference type="Proteomes" id="UP001457282">
    <property type="component" value="Unassembled WGS sequence"/>
</dbReference>
<proteinExistence type="predicted"/>
<feature type="compositionally biased region" description="Low complexity" evidence="1">
    <location>
        <begin position="61"/>
        <end position="74"/>
    </location>
</feature>
<dbReference type="AlphaFoldDB" id="A0AAW1YP13"/>
<gene>
    <name evidence="2" type="ORF">M0R45_005801</name>
</gene>
<protein>
    <submittedName>
        <fullName evidence="2">Uncharacterized protein</fullName>
    </submittedName>
</protein>
<name>A0AAW1YP13_RUBAR</name>
<sequence length="98" mass="10487">MKMEEKEKEKGPKREKKSVPATDAIDATAQPPLFADHTAAQAAKSLAALSPSPPRAICQGRASSSRRQIQSQAQPHRISAHPSIAQPVPKLTGASHHH</sequence>
<accession>A0AAW1YP13</accession>
<evidence type="ECO:0000313" key="2">
    <source>
        <dbReference type="EMBL" id="KAK9950304.1"/>
    </source>
</evidence>
<feature type="compositionally biased region" description="Low complexity" evidence="1">
    <location>
        <begin position="39"/>
        <end position="50"/>
    </location>
</feature>
<feature type="compositionally biased region" description="Basic and acidic residues" evidence="1">
    <location>
        <begin position="1"/>
        <end position="12"/>
    </location>
</feature>
<dbReference type="EMBL" id="JBEDUW010000001">
    <property type="protein sequence ID" value="KAK9950304.1"/>
    <property type="molecule type" value="Genomic_DNA"/>
</dbReference>